<keyword evidence="1" id="KW-1133">Transmembrane helix</keyword>
<organism evidence="2 3">
    <name type="scientific">Candidatus Kaiserbacteria bacterium RIFOXYD1_FULL_47_14</name>
    <dbReference type="NCBI Taxonomy" id="1798533"/>
    <lineage>
        <taxon>Bacteria</taxon>
        <taxon>Candidatus Kaiseribacteriota</taxon>
    </lineage>
</organism>
<keyword evidence="1" id="KW-0472">Membrane</keyword>
<evidence type="ECO:0000256" key="1">
    <source>
        <dbReference type="SAM" id="Phobius"/>
    </source>
</evidence>
<gene>
    <name evidence="2" type="ORF">A2609_00470</name>
</gene>
<dbReference type="EMBL" id="MFMU01000010">
    <property type="protein sequence ID" value="OGG93217.1"/>
    <property type="molecule type" value="Genomic_DNA"/>
</dbReference>
<dbReference type="STRING" id="1798533.A2609_00470"/>
<feature type="transmembrane region" description="Helical" evidence="1">
    <location>
        <begin position="9"/>
        <end position="32"/>
    </location>
</feature>
<dbReference type="Proteomes" id="UP000176867">
    <property type="component" value="Unassembled WGS sequence"/>
</dbReference>
<sequence>MSWASQRRFFILLIVGAIAAAFCVVVLIPTLYKTPSCTDGIQNQDEAGIDCGGSCAYLCTAEVQPPIVLFTKVLQNAEGRTDVIALVENKNADVAAKDVPYRIALYGEGHSFVQEINGTVDLPPRTTKPIYLPGVVSGGKPIVQAFLEISPSAPQWFTLTADPRIVPKVSHTTFVGTESNPRVEAVLTNSSGVPLTNVQAIVLVYDTNKNVIAASGTVLPVISAQGQSTATFTWNSAFAGIPASAEVVPIIPLP</sequence>
<name>A0A1F6G530_9BACT</name>
<protein>
    <submittedName>
        <fullName evidence="2">Uncharacterized protein</fullName>
    </submittedName>
</protein>
<evidence type="ECO:0000313" key="3">
    <source>
        <dbReference type="Proteomes" id="UP000176867"/>
    </source>
</evidence>
<comment type="caution">
    <text evidence="2">The sequence shown here is derived from an EMBL/GenBank/DDBJ whole genome shotgun (WGS) entry which is preliminary data.</text>
</comment>
<proteinExistence type="predicted"/>
<keyword evidence="1" id="KW-0812">Transmembrane</keyword>
<reference evidence="2 3" key="1">
    <citation type="journal article" date="2016" name="Nat. Commun.">
        <title>Thousands of microbial genomes shed light on interconnected biogeochemical processes in an aquifer system.</title>
        <authorList>
            <person name="Anantharaman K."/>
            <person name="Brown C.T."/>
            <person name="Hug L.A."/>
            <person name="Sharon I."/>
            <person name="Castelle C.J."/>
            <person name="Probst A.J."/>
            <person name="Thomas B.C."/>
            <person name="Singh A."/>
            <person name="Wilkins M.J."/>
            <person name="Karaoz U."/>
            <person name="Brodie E.L."/>
            <person name="Williams K.H."/>
            <person name="Hubbard S.S."/>
            <person name="Banfield J.F."/>
        </authorList>
    </citation>
    <scope>NUCLEOTIDE SEQUENCE [LARGE SCALE GENOMIC DNA]</scope>
</reference>
<evidence type="ECO:0000313" key="2">
    <source>
        <dbReference type="EMBL" id="OGG93217.1"/>
    </source>
</evidence>
<accession>A0A1F6G530</accession>
<dbReference type="AlphaFoldDB" id="A0A1F6G530"/>